<feature type="compositionally biased region" description="Basic residues" evidence="1">
    <location>
        <begin position="98"/>
        <end position="108"/>
    </location>
</feature>
<organism evidence="2">
    <name type="scientific">uncultured Caudovirales phage</name>
    <dbReference type="NCBI Taxonomy" id="2100421"/>
    <lineage>
        <taxon>Viruses</taxon>
        <taxon>Duplodnaviria</taxon>
        <taxon>Heunggongvirae</taxon>
        <taxon>Uroviricota</taxon>
        <taxon>Caudoviricetes</taxon>
        <taxon>Peduoviridae</taxon>
        <taxon>Maltschvirus</taxon>
        <taxon>Maltschvirus maltsch</taxon>
    </lineage>
</organism>
<dbReference type="EMBL" id="LR796249">
    <property type="protein sequence ID" value="CAB4131295.1"/>
    <property type="molecule type" value="Genomic_DNA"/>
</dbReference>
<evidence type="ECO:0000313" key="3">
    <source>
        <dbReference type="EMBL" id="CAB4135214.1"/>
    </source>
</evidence>
<reference evidence="2" key="1">
    <citation type="submission" date="2020-04" db="EMBL/GenBank/DDBJ databases">
        <authorList>
            <person name="Chiriac C."/>
            <person name="Salcher M."/>
            <person name="Ghai R."/>
            <person name="Kavagutti S V."/>
        </authorList>
    </citation>
    <scope>NUCLEOTIDE SEQUENCE</scope>
</reference>
<name>A0A6J5LB60_9CAUD</name>
<dbReference type="EMBL" id="LR796294">
    <property type="protein sequence ID" value="CAB4135214.1"/>
    <property type="molecule type" value="Genomic_DNA"/>
</dbReference>
<proteinExistence type="predicted"/>
<evidence type="ECO:0000313" key="2">
    <source>
        <dbReference type="EMBL" id="CAB4131295.1"/>
    </source>
</evidence>
<gene>
    <name evidence="2" type="ORF">UFOVP127_64</name>
    <name evidence="3" type="ORF">UFOVP276_170</name>
</gene>
<sequence length="108" mass="12555">MPGTMLESLMLLVWKSRQEIRLYETKAMVNAIMVAGQPPKDELNKLMQESWDTYVDNIYPYSKGKAKTQDQKAIDFMRQEISKGPLKVTPLEPLTNAGKRRRKNMQHE</sequence>
<feature type="region of interest" description="Disordered" evidence="1">
    <location>
        <begin position="84"/>
        <end position="108"/>
    </location>
</feature>
<accession>A0A6J5LB60</accession>
<protein>
    <submittedName>
        <fullName evidence="2">Uncharacterized protein</fullName>
    </submittedName>
</protein>
<evidence type="ECO:0000256" key="1">
    <source>
        <dbReference type="SAM" id="MobiDB-lite"/>
    </source>
</evidence>